<protein>
    <submittedName>
        <fullName evidence="2">Nucleoside recognition domain protein</fullName>
    </submittedName>
</protein>
<reference evidence="2 3" key="1">
    <citation type="journal article" date="2012" name="Environ. Microbiol.">
        <title>The genome sequence of Desulfatibacillum alkenivorans AK-01: a blueprint for anaerobic alkane oxidation.</title>
        <authorList>
            <person name="Callaghan A.V."/>
            <person name="Morris B.E."/>
            <person name="Pereira I.A."/>
            <person name="McInerney M.J."/>
            <person name="Austin R.N."/>
            <person name="Groves J.T."/>
            <person name="Kukor J.J."/>
            <person name="Suflita J.M."/>
            <person name="Young L.Y."/>
            <person name="Zylstra G.J."/>
            <person name="Wawrik B."/>
        </authorList>
    </citation>
    <scope>NUCLEOTIDE SEQUENCE [LARGE SCALE GENOMIC DNA]</scope>
    <source>
        <strain evidence="2 3">AK-01</strain>
    </source>
</reference>
<feature type="transmembrane region" description="Helical" evidence="1">
    <location>
        <begin position="259"/>
        <end position="276"/>
    </location>
</feature>
<accession>B8FC19</accession>
<dbReference type="PANTHER" id="PTHR38139">
    <property type="entry name" value="GATE DOMAIN-CONTAINING PROTEIN"/>
    <property type="match status" value="1"/>
</dbReference>
<dbReference type="EMBL" id="CP001322">
    <property type="protein sequence ID" value="ACL05224.1"/>
    <property type="molecule type" value="Genomic_DNA"/>
</dbReference>
<feature type="transmembrane region" description="Helical" evidence="1">
    <location>
        <begin position="297"/>
        <end position="319"/>
    </location>
</feature>
<dbReference type="InterPro" id="IPR038880">
    <property type="entry name" value="MJ0871-like"/>
</dbReference>
<dbReference type="HOGENOM" id="CLU_048086_1_0_7"/>
<sequence>MLLEAVEQTAVLCGRVLPVMFISLFGFEVLMQLGAAKKIEPLGKPLAKAARLPPLTVVTFFASIGSLIAANTMLAQFHQDGRIEGRELVLGAVFNTVPVHFKETLTYQLPVILPLLGMRLCLVYVAVFWLSGLLKLGYVIIAGRAAFDARRESQDEVRAPEDSAPKGRRKIGVLLKNAWDARAKLFGKMAVIIIGVTFAVQILMESGAIEFLDRLIGPIVDSVGFPSAIVAPVSVYIFSPIVGVASMSALLNNAAVTEYQAIVALLAGGFLMVPVTRLRGTMPRYVSILGFKHGLQVLAITTTLSLVSRAIVLAGILLFW</sequence>
<evidence type="ECO:0000313" key="2">
    <source>
        <dbReference type="EMBL" id="ACL05224.1"/>
    </source>
</evidence>
<feature type="transmembrane region" description="Helical" evidence="1">
    <location>
        <begin position="215"/>
        <end position="239"/>
    </location>
</feature>
<proteinExistence type="predicted"/>
<keyword evidence="1" id="KW-0812">Transmembrane</keyword>
<dbReference type="eggNOG" id="COG3366">
    <property type="taxonomic scope" value="Bacteria"/>
</dbReference>
<evidence type="ECO:0000313" key="3">
    <source>
        <dbReference type="Proteomes" id="UP000000739"/>
    </source>
</evidence>
<dbReference type="PANTHER" id="PTHR38139:SF1">
    <property type="entry name" value="NUCLEOSIDE TRANSPORTER_FEOB GTPASE GATE DOMAIN-CONTAINING PROTEIN"/>
    <property type="match status" value="1"/>
</dbReference>
<dbReference type="Proteomes" id="UP000000739">
    <property type="component" value="Chromosome"/>
</dbReference>
<organism evidence="2 3">
    <name type="scientific">Desulfatibacillum aliphaticivorans</name>
    <dbReference type="NCBI Taxonomy" id="218208"/>
    <lineage>
        <taxon>Bacteria</taxon>
        <taxon>Pseudomonadati</taxon>
        <taxon>Thermodesulfobacteriota</taxon>
        <taxon>Desulfobacteria</taxon>
        <taxon>Desulfobacterales</taxon>
        <taxon>Desulfatibacillaceae</taxon>
        <taxon>Desulfatibacillum</taxon>
    </lineage>
</organism>
<dbReference type="AlphaFoldDB" id="B8FC19"/>
<evidence type="ECO:0000256" key="1">
    <source>
        <dbReference type="SAM" id="Phobius"/>
    </source>
</evidence>
<keyword evidence="1" id="KW-1133">Transmembrane helix</keyword>
<keyword evidence="3" id="KW-1185">Reference proteome</keyword>
<feature type="transmembrane region" description="Helical" evidence="1">
    <location>
        <begin position="185"/>
        <end position="203"/>
    </location>
</feature>
<gene>
    <name evidence="2" type="ordered locus">Dalk_3536</name>
</gene>
<feature type="transmembrane region" description="Helical" evidence="1">
    <location>
        <begin position="12"/>
        <end position="35"/>
    </location>
</feature>
<keyword evidence="1" id="KW-0472">Membrane</keyword>
<dbReference type="RefSeq" id="WP_015948281.1">
    <property type="nucleotide sequence ID" value="NC_011768.1"/>
</dbReference>
<feature type="transmembrane region" description="Helical" evidence="1">
    <location>
        <begin position="55"/>
        <end position="74"/>
    </location>
</feature>
<dbReference type="KEGG" id="dal:Dalk_3536"/>
<name>B8FC19_DESAL</name>